<proteinExistence type="predicted"/>
<comment type="caution">
    <text evidence="1">The sequence shown here is derived from an EMBL/GenBank/DDBJ whole genome shotgun (WGS) entry which is preliminary data.</text>
</comment>
<gene>
    <name evidence="1" type="ORF">ASZ90_012873</name>
</gene>
<sequence>MKNLKLIVEQKEWEECQVIISSETSVCITPAINYHEEVGM</sequence>
<protein>
    <submittedName>
        <fullName evidence="1">Uncharacterized protein</fullName>
    </submittedName>
</protein>
<accession>A0A0W8F986</accession>
<name>A0A0W8F986_9ZZZZ</name>
<dbReference type="AlphaFoldDB" id="A0A0W8F986"/>
<organism evidence="1">
    <name type="scientific">hydrocarbon metagenome</name>
    <dbReference type="NCBI Taxonomy" id="938273"/>
    <lineage>
        <taxon>unclassified sequences</taxon>
        <taxon>metagenomes</taxon>
        <taxon>ecological metagenomes</taxon>
    </lineage>
</organism>
<evidence type="ECO:0000313" key="1">
    <source>
        <dbReference type="EMBL" id="KUG17433.1"/>
    </source>
</evidence>
<dbReference type="EMBL" id="LNQE01001442">
    <property type="protein sequence ID" value="KUG17433.1"/>
    <property type="molecule type" value="Genomic_DNA"/>
</dbReference>
<reference evidence="1" key="1">
    <citation type="journal article" date="2015" name="Proc. Natl. Acad. Sci. U.S.A.">
        <title>Networks of energetic and metabolic interactions define dynamics in microbial communities.</title>
        <authorList>
            <person name="Embree M."/>
            <person name="Liu J.K."/>
            <person name="Al-Bassam M.M."/>
            <person name="Zengler K."/>
        </authorList>
    </citation>
    <scope>NUCLEOTIDE SEQUENCE</scope>
</reference>